<evidence type="ECO:0000256" key="2">
    <source>
        <dbReference type="ARBA" id="ARBA00022692"/>
    </source>
</evidence>
<keyword evidence="3 7" id="KW-1133">Transmembrane helix</keyword>
<feature type="domain" description="Major facilitator superfamily (MFS) profile" evidence="8">
    <location>
        <begin position="17"/>
        <end position="475"/>
    </location>
</feature>
<proteinExistence type="predicted"/>
<feature type="transmembrane region" description="Helical" evidence="7">
    <location>
        <begin position="272"/>
        <end position="292"/>
    </location>
</feature>
<reference evidence="9 10" key="1">
    <citation type="submission" date="2023-03" db="EMBL/GenBank/DDBJ databases">
        <title>Isolation and description of six Streptomyces strains from soil environments, able to metabolize different microbial glucans.</title>
        <authorList>
            <person name="Widen T."/>
            <person name="Larsbrink J."/>
        </authorList>
    </citation>
    <scope>NUCLEOTIDE SEQUENCE [LARGE SCALE GENOMIC DNA]</scope>
    <source>
        <strain evidence="9 10">Mut2</strain>
    </source>
</reference>
<feature type="transmembrane region" description="Helical" evidence="7">
    <location>
        <begin position="228"/>
        <end position="252"/>
    </location>
</feature>
<feature type="compositionally biased region" description="Low complexity" evidence="6">
    <location>
        <begin position="483"/>
        <end position="499"/>
    </location>
</feature>
<dbReference type="PROSITE" id="PS50850">
    <property type="entry name" value="MFS"/>
    <property type="match status" value="1"/>
</dbReference>
<evidence type="ECO:0000256" key="7">
    <source>
        <dbReference type="SAM" id="Phobius"/>
    </source>
</evidence>
<feature type="transmembrane region" description="Helical" evidence="7">
    <location>
        <begin position="172"/>
        <end position="193"/>
    </location>
</feature>
<dbReference type="SUPFAM" id="SSF103473">
    <property type="entry name" value="MFS general substrate transporter"/>
    <property type="match status" value="1"/>
</dbReference>
<evidence type="ECO:0000256" key="3">
    <source>
        <dbReference type="ARBA" id="ARBA00022989"/>
    </source>
</evidence>
<dbReference type="PANTHER" id="PTHR42718:SF49">
    <property type="entry name" value="EXPORT PROTEIN"/>
    <property type="match status" value="1"/>
</dbReference>
<keyword evidence="5" id="KW-0046">Antibiotic resistance</keyword>
<comment type="subcellular location">
    <subcellularLocation>
        <location evidence="1">Cell membrane</location>
        <topology evidence="1">Multi-pass membrane protein</topology>
    </subcellularLocation>
</comment>
<evidence type="ECO:0000256" key="4">
    <source>
        <dbReference type="ARBA" id="ARBA00023136"/>
    </source>
</evidence>
<evidence type="ECO:0000256" key="6">
    <source>
        <dbReference type="SAM" id="MobiDB-lite"/>
    </source>
</evidence>
<protein>
    <submittedName>
        <fullName evidence="9">MFS transporter</fullName>
    </submittedName>
</protein>
<feature type="transmembrane region" description="Helical" evidence="7">
    <location>
        <begin position="205"/>
        <end position="222"/>
    </location>
</feature>
<dbReference type="PROSITE" id="PS51257">
    <property type="entry name" value="PROKAR_LIPOPROTEIN"/>
    <property type="match status" value="1"/>
</dbReference>
<evidence type="ECO:0000313" key="9">
    <source>
        <dbReference type="EMBL" id="WLQ41853.1"/>
    </source>
</evidence>
<feature type="region of interest" description="Disordered" evidence="6">
    <location>
        <begin position="478"/>
        <end position="499"/>
    </location>
</feature>
<feature type="transmembrane region" description="Helical" evidence="7">
    <location>
        <begin position="312"/>
        <end position="336"/>
    </location>
</feature>
<evidence type="ECO:0000313" key="10">
    <source>
        <dbReference type="Proteomes" id="UP001229952"/>
    </source>
</evidence>
<feature type="transmembrane region" description="Helical" evidence="7">
    <location>
        <begin position="376"/>
        <end position="403"/>
    </location>
</feature>
<feature type="transmembrane region" description="Helical" evidence="7">
    <location>
        <begin position="415"/>
        <end position="436"/>
    </location>
</feature>
<dbReference type="Gene3D" id="1.20.1250.20">
    <property type="entry name" value="MFS general substrate transporter like domains"/>
    <property type="match status" value="2"/>
</dbReference>
<feature type="transmembrane region" description="Helical" evidence="7">
    <location>
        <begin position="85"/>
        <end position="104"/>
    </location>
</feature>
<sequence>MDDNRTQHRGAMASRPNLVLAALLAAVGCFSLMQTLVIPAMSVLAQRLHTDTATAGWLITAFLLGGAVLTPVLSLLGDKYGHRRLLVIVLLIFLASTLGGAAAPNIGFLIAMRAVQGASMASLPLALAIVREAMPRERIASSFGTTAAMLGGGAGIGLVLGALIIQHTSWRWMFGVEAVFIALATLMVIAWVPESPERHSKRVDVPGAVLLAGGLVALLLAITEGTKWGWLSAGVLSLFAAAVALFAVLGVVSARRSDPILDLRHITHLPMLVTNLAALLIGVVPFFFYVLVPQLLQLPNGLPPALRPAASYGGGLTIVQAALLVLPSSVCVVLAGRTAHWLRGRLGARAPLAACMTLMTSGAVLTAFFHGSPTQLALWFCLIGLGAGYGYAALADLVAALVPRREIAAGNGLNTVIRTVGSAVGSQLSVGFLQTFTVDGTPVPAEKAFTVGFWVAAALGALGILLVGALRIRPHHEEPTPEPTVAALAAPAPVLSNPH</sequence>
<dbReference type="RefSeq" id="WP_306088838.1">
    <property type="nucleotide sequence ID" value="NZ_CP120992.1"/>
</dbReference>
<feature type="transmembrane region" description="Helical" evidence="7">
    <location>
        <begin position="142"/>
        <end position="166"/>
    </location>
</feature>
<feature type="transmembrane region" description="Helical" evidence="7">
    <location>
        <begin position="110"/>
        <end position="130"/>
    </location>
</feature>
<feature type="transmembrane region" description="Helical" evidence="7">
    <location>
        <begin position="448"/>
        <end position="470"/>
    </location>
</feature>
<dbReference type="Proteomes" id="UP001229952">
    <property type="component" value="Chromosome"/>
</dbReference>
<dbReference type="Pfam" id="PF07690">
    <property type="entry name" value="MFS_1"/>
    <property type="match status" value="1"/>
</dbReference>
<feature type="transmembrane region" description="Helical" evidence="7">
    <location>
        <begin position="348"/>
        <end position="370"/>
    </location>
</feature>
<evidence type="ECO:0000259" key="8">
    <source>
        <dbReference type="PROSITE" id="PS50850"/>
    </source>
</evidence>
<dbReference type="EMBL" id="CP120992">
    <property type="protein sequence ID" value="WLQ41853.1"/>
    <property type="molecule type" value="Genomic_DNA"/>
</dbReference>
<keyword evidence="4 7" id="KW-0472">Membrane</keyword>
<accession>A0ABY9I4Q6</accession>
<feature type="transmembrane region" description="Helical" evidence="7">
    <location>
        <begin position="55"/>
        <end position="76"/>
    </location>
</feature>
<dbReference type="CDD" id="cd17504">
    <property type="entry name" value="MFS_MMR_MDR_like"/>
    <property type="match status" value="1"/>
</dbReference>
<evidence type="ECO:0000256" key="1">
    <source>
        <dbReference type="ARBA" id="ARBA00004651"/>
    </source>
</evidence>
<keyword evidence="10" id="KW-1185">Reference proteome</keyword>
<dbReference type="InterPro" id="IPR020846">
    <property type="entry name" value="MFS_dom"/>
</dbReference>
<name>A0ABY9I4Q6_9ACTN</name>
<evidence type="ECO:0000256" key="5">
    <source>
        <dbReference type="ARBA" id="ARBA00023251"/>
    </source>
</evidence>
<organism evidence="9 10">
    <name type="scientific">Streptomyces laculatispora</name>
    <dbReference type="NCBI Taxonomy" id="887464"/>
    <lineage>
        <taxon>Bacteria</taxon>
        <taxon>Bacillati</taxon>
        <taxon>Actinomycetota</taxon>
        <taxon>Actinomycetes</taxon>
        <taxon>Kitasatosporales</taxon>
        <taxon>Streptomycetaceae</taxon>
        <taxon>Streptomyces</taxon>
    </lineage>
</organism>
<keyword evidence="2 7" id="KW-0812">Transmembrane</keyword>
<gene>
    <name evidence="9" type="ORF">P8A22_18885</name>
</gene>
<dbReference type="PANTHER" id="PTHR42718">
    <property type="entry name" value="MAJOR FACILITATOR SUPERFAMILY MULTIDRUG TRANSPORTER MFSC"/>
    <property type="match status" value="1"/>
</dbReference>
<dbReference type="InterPro" id="IPR011701">
    <property type="entry name" value="MFS"/>
</dbReference>
<dbReference type="InterPro" id="IPR036259">
    <property type="entry name" value="MFS_trans_sf"/>
</dbReference>